<feature type="transmembrane region" description="Helical" evidence="1">
    <location>
        <begin position="75"/>
        <end position="93"/>
    </location>
</feature>
<feature type="transmembrane region" description="Helical" evidence="1">
    <location>
        <begin position="99"/>
        <end position="118"/>
    </location>
</feature>
<dbReference type="EMBL" id="QGGU01000011">
    <property type="protein sequence ID" value="PWK47292.1"/>
    <property type="molecule type" value="Genomic_DNA"/>
</dbReference>
<dbReference type="RefSeq" id="WP_109764545.1">
    <property type="nucleotide sequence ID" value="NZ_QGGU01000011.1"/>
</dbReference>
<gene>
    <name evidence="2" type="ORF">C8D97_11137</name>
</gene>
<dbReference type="InterPro" id="IPR009305">
    <property type="entry name" value="Mpo1-like"/>
</dbReference>
<comment type="caution">
    <text evidence="2">The sequence shown here is derived from an EMBL/GenBank/DDBJ whole genome shotgun (WGS) entry which is preliminary data.</text>
</comment>
<dbReference type="PANTHER" id="PTHR28026:SF9">
    <property type="entry name" value="2-HYDROXY-PALMITIC ACID DIOXYGENASE MPO1"/>
    <property type="match status" value="1"/>
</dbReference>
<dbReference type="GO" id="GO:0046521">
    <property type="term" value="P:sphingoid catabolic process"/>
    <property type="evidence" value="ECO:0007669"/>
    <property type="project" value="TreeGrafter"/>
</dbReference>
<keyword evidence="1" id="KW-0472">Membrane</keyword>
<sequence>MKTASEWLAEYGESHQNPTNKLIHWWCVPAIFWSVALLLWSIPVPEWFPAGVAYNWATLALILVMVFYVATSLSLSVGMLIFSVLVLMATYAVERYVPLEPWILGLAIFIVAWVLQFIGHKIEGKKPSFFKDMLFLLVGPAWLMGFIYKKLGIRFA</sequence>
<proteinExistence type="predicted"/>
<dbReference type="OrthoDB" id="5515308at2"/>
<dbReference type="Proteomes" id="UP000245790">
    <property type="component" value="Unassembled WGS sequence"/>
</dbReference>
<keyword evidence="1" id="KW-1133">Transmembrane helix</keyword>
<keyword evidence="3" id="KW-1185">Reference proteome</keyword>
<dbReference type="Pfam" id="PF06127">
    <property type="entry name" value="Mpo1-like"/>
    <property type="match status" value="1"/>
</dbReference>
<keyword evidence="1" id="KW-0812">Transmembrane</keyword>
<dbReference type="GO" id="GO:0016020">
    <property type="term" value="C:membrane"/>
    <property type="evidence" value="ECO:0007669"/>
    <property type="project" value="GOC"/>
</dbReference>
<accession>A0A316FGS7</accession>
<name>A0A316FGS7_9GAMM</name>
<evidence type="ECO:0000256" key="1">
    <source>
        <dbReference type="SAM" id="Phobius"/>
    </source>
</evidence>
<evidence type="ECO:0000313" key="3">
    <source>
        <dbReference type="Proteomes" id="UP000245790"/>
    </source>
</evidence>
<organism evidence="2 3">
    <name type="scientific">Pleionea mediterranea</name>
    <dbReference type="NCBI Taxonomy" id="523701"/>
    <lineage>
        <taxon>Bacteria</taxon>
        <taxon>Pseudomonadati</taxon>
        <taxon>Pseudomonadota</taxon>
        <taxon>Gammaproteobacteria</taxon>
        <taxon>Oceanospirillales</taxon>
        <taxon>Pleioneaceae</taxon>
        <taxon>Pleionea</taxon>
    </lineage>
</organism>
<dbReference type="PANTHER" id="PTHR28026">
    <property type="entry name" value="DUF962 DOMAIN PROTEIN (AFU_ORTHOLOGUE AFUA_8G05310)"/>
    <property type="match status" value="1"/>
</dbReference>
<reference evidence="2 3" key="1">
    <citation type="submission" date="2018-05" db="EMBL/GenBank/DDBJ databases">
        <title>Genomic Encyclopedia of Type Strains, Phase IV (KMG-IV): sequencing the most valuable type-strain genomes for metagenomic binning, comparative biology and taxonomic classification.</title>
        <authorList>
            <person name="Goeker M."/>
        </authorList>
    </citation>
    <scope>NUCLEOTIDE SEQUENCE [LARGE SCALE GENOMIC DNA]</scope>
    <source>
        <strain evidence="2 3">DSM 25350</strain>
    </source>
</reference>
<feature type="transmembrane region" description="Helical" evidence="1">
    <location>
        <begin position="22"/>
        <end position="42"/>
    </location>
</feature>
<feature type="transmembrane region" description="Helical" evidence="1">
    <location>
        <begin position="130"/>
        <end position="148"/>
    </location>
</feature>
<evidence type="ECO:0000313" key="2">
    <source>
        <dbReference type="EMBL" id="PWK47292.1"/>
    </source>
</evidence>
<protein>
    <submittedName>
        <fullName evidence="2">Putative membrane protein YGL010W</fullName>
    </submittedName>
</protein>
<dbReference type="AlphaFoldDB" id="A0A316FGS7"/>